<dbReference type="InterPro" id="IPR006311">
    <property type="entry name" value="TAT_signal"/>
</dbReference>
<name>A0A4P6JI49_KTERU</name>
<dbReference type="PROSITE" id="PS51318">
    <property type="entry name" value="TAT"/>
    <property type="match status" value="1"/>
</dbReference>
<accession>A0A4P6JI49</accession>
<evidence type="ECO:0000313" key="2">
    <source>
        <dbReference type="Proteomes" id="UP000290365"/>
    </source>
</evidence>
<dbReference type="KEGG" id="kbs:EPA93_00665"/>
<dbReference type="AlphaFoldDB" id="A0A4P6JI49"/>
<dbReference type="EMBL" id="CP035758">
    <property type="protein sequence ID" value="QBD74582.1"/>
    <property type="molecule type" value="Genomic_DNA"/>
</dbReference>
<dbReference type="OrthoDB" id="148321at2"/>
<evidence type="ECO:0000313" key="1">
    <source>
        <dbReference type="EMBL" id="QBD74582.1"/>
    </source>
</evidence>
<gene>
    <name evidence="1" type="ORF">EPA93_00665</name>
</gene>
<protein>
    <submittedName>
        <fullName evidence="1">Ferritin-like domain-containing protein</fullName>
    </submittedName>
</protein>
<sequence length="259" mass="27300">MQQFHQMDVGEPTSASLPSKSRRTLIKGAVAGAVGAAGLGGTAMAALPMLNAHAAPTNHADCLTSIQDIFTIARTAERLAVTFYTNGIKNADKLGIQGAKLDVLKAALVEEQIHELYFAAAGGKALASTFSFPHGSTTFENLSAFIATQQQLEGVFDSAFLSAIREFCAHGRSDLAQIAGQIATVEAEHRALGRFIGGLEPADDWAFSPVLIAKVGDAPALVKKAGYLSPKNGNSYEYHQASTEDQGVVYRKPFAVSCS</sequence>
<dbReference type="Pfam" id="PF13668">
    <property type="entry name" value="Ferritin_2"/>
    <property type="match status" value="1"/>
</dbReference>
<dbReference type="SUPFAM" id="SSF47240">
    <property type="entry name" value="Ferritin-like"/>
    <property type="match status" value="1"/>
</dbReference>
<dbReference type="Proteomes" id="UP000290365">
    <property type="component" value="Chromosome"/>
</dbReference>
<organism evidence="1 2">
    <name type="scientific">Ktedonosporobacter rubrisoli</name>
    <dbReference type="NCBI Taxonomy" id="2509675"/>
    <lineage>
        <taxon>Bacteria</taxon>
        <taxon>Bacillati</taxon>
        <taxon>Chloroflexota</taxon>
        <taxon>Ktedonobacteria</taxon>
        <taxon>Ktedonobacterales</taxon>
        <taxon>Ktedonosporobacteraceae</taxon>
        <taxon>Ktedonosporobacter</taxon>
    </lineage>
</organism>
<keyword evidence="2" id="KW-1185">Reference proteome</keyword>
<dbReference type="InterPro" id="IPR009078">
    <property type="entry name" value="Ferritin-like_SF"/>
</dbReference>
<proteinExistence type="predicted"/>
<reference evidence="1 2" key="1">
    <citation type="submission" date="2019-01" db="EMBL/GenBank/DDBJ databases">
        <title>Ktedonosporobacter rubrisoli SCAWS-G2.</title>
        <authorList>
            <person name="Huang Y."/>
            <person name="Yan B."/>
        </authorList>
    </citation>
    <scope>NUCLEOTIDE SEQUENCE [LARGE SCALE GENOMIC DNA]</scope>
    <source>
        <strain evidence="1 2">SCAWS-G2</strain>
    </source>
</reference>